<reference evidence="2" key="1">
    <citation type="submission" date="2017-01" db="EMBL/GenBank/DDBJ databases">
        <title>Genome Analysis of Deinococcus marmoris KOPRI26562.</title>
        <authorList>
            <person name="Kim J.H."/>
            <person name="Oh H.-M."/>
        </authorList>
    </citation>
    <scope>NUCLEOTIDE SEQUENCE [LARGE SCALE GENOMIC DNA]</scope>
    <source>
        <strain evidence="2">PAMC 26633</strain>
    </source>
</reference>
<gene>
    <name evidence="1" type="ORF">BSU04_19930</name>
</gene>
<evidence type="ECO:0000313" key="1">
    <source>
        <dbReference type="EMBL" id="OXC76893.1"/>
    </source>
</evidence>
<organism evidence="1 2">
    <name type="scientific">Caballeronia sordidicola</name>
    <name type="common">Burkholderia sordidicola</name>
    <dbReference type="NCBI Taxonomy" id="196367"/>
    <lineage>
        <taxon>Bacteria</taxon>
        <taxon>Pseudomonadati</taxon>
        <taxon>Pseudomonadota</taxon>
        <taxon>Betaproteobacteria</taxon>
        <taxon>Burkholderiales</taxon>
        <taxon>Burkholderiaceae</taxon>
        <taxon>Caballeronia</taxon>
    </lineage>
</organism>
<evidence type="ECO:0000313" key="2">
    <source>
        <dbReference type="Proteomes" id="UP000214720"/>
    </source>
</evidence>
<accession>A0A226X0M3</accession>
<dbReference type="AlphaFoldDB" id="A0A226X0M3"/>
<comment type="caution">
    <text evidence="1">The sequence shown here is derived from an EMBL/GenBank/DDBJ whole genome shotgun (WGS) entry which is preliminary data.</text>
</comment>
<dbReference type="EMBL" id="MTHB01000111">
    <property type="protein sequence ID" value="OXC76893.1"/>
    <property type="molecule type" value="Genomic_DNA"/>
</dbReference>
<proteinExistence type="predicted"/>
<name>A0A226X0M3_CABSO</name>
<protein>
    <submittedName>
        <fullName evidence="1">Uncharacterized protein</fullName>
    </submittedName>
</protein>
<dbReference type="Proteomes" id="UP000214720">
    <property type="component" value="Unassembled WGS sequence"/>
</dbReference>
<sequence length="50" mass="5745">MTAGCTFKRIEHVLFKYLLCSSFMNAQKKLNIRRGPSLMMSVNPILRSDP</sequence>